<dbReference type="AlphaFoldDB" id="A0A545UK71"/>
<comment type="subunit">
    <text evidence="5 10">Heterodimer of LeuC and LeuD.</text>
</comment>
<evidence type="ECO:0000259" key="11">
    <source>
        <dbReference type="Pfam" id="PF00694"/>
    </source>
</evidence>
<dbReference type="InterPro" id="IPR050075">
    <property type="entry name" value="LeuD"/>
</dbReference>
<comment type="function">
    <text evidence="2 10">Catalyzes the isomerization between 2-isopropylmalate and 3-isopropylmalate, via the formation of 2-isopropylmaleate.</text>
</comment>
<evidence type="ECO:0000256" key="1">
    <source>
        <dbReference type="ARBA" id="ARBA00000491"/>
    </source>
</evidence>
<dbReference type="Pfam" id="PF00694">
    <property type="entry name" value="Aconitase_C"/>
    <property type="match status" value="1"/>
</dbReference>
<organism evidence="12 13">
    <name type="scientific">Aliikangiella coralliicola</name>
    <dbReference type="NCBI Taxonomy" id="2592383"/>
    <lineage>
        <taxon>Bacteria</taxon>
        <taxon>Pseudomonadati</taxon>
        <taxon>Pseudomonadota</taxon>
        <taxon>Gammaproteobacteria</taxon>
        <taxon>Oceanospirillales</taxon>
        <taxon>Pleioneaceae</taxon>
        <taxon>Aliikangiella</taxon>
    </lineage>
</organism>
<dbReference type="InterPro" id="IPR033940">
    <property type="entry name" value="IPMI_Swivel"/>
</dbReference>
<dbReference type="GO" id="GO:0003861">
    <property type="term" value="F:3-isopropylmalate dehydratase activity"/>
    <property type="evidence" value="ECO:0007669"/>
    <property type="project" value="UniProtKB-UniRule"/>
</dbReference>
<dbReference type="UniPathway" id="UPA00048">
    <property type="reaction ID" value="UER00071"/>
</dbReference>
<feature type="domain" description="Aconitase A/isopropylmalate dehydratase small subunit swivel" evidence="11">
    <location>
        <begin position="1"/>
        <end position="123"/>
    </location>
</feature>
<evidence type="ECO:0000256" key="5">
    <source>
        <dbReference type="ARBA" id="ARBA00011271"/>
    </source>
</evidence>
<comment type="similarity">
    <text evidence="4 10">Belongs to the LeuD family. LeuD type 1 subfamily.</text>
</comment>
<dbReference type="NCBIfam" id="NF002458">
    <property type="entry name" value="PRK01641.1"/>
    <property type="match status" value="1"/>
</dbReference>
<comment type="pathway">
    <text evidence="3 10">Amino-acid biosynthesis; L-leucine biosynthesis; L-leucine from 3-methyl-2-oxobutanoate: step 2/4.</text>
</comment>
<name>A0A545UK71_9GAMM</name>
<dbReference type="CDD" id="cd01577">
    <property type="entry name" value="IPMI_Swivel"/>
    <property type="match status" value="1"/>
</dbReference>
<evidence type="ECO:0000256" key="6">
    <source>
        <dbReference type="ARBA" id="ARBA00022430"/>
    </source>
</evidence>
<dbReference type="RefSeq" id="WP_142891907.1">
    <property type="nucleotide sequence ID" value="NZ_ML660160.1"/>
</dbReference>
<gene>
    <name evidence="10 12" type="primary">leuD</name>
    <name evidence="12" type="ORF">FLL46_02925</name>
</gene>
<dbReference type="InterPro" id="IPR015928">
    <property type="entry name" value="Aconitase/3IPM_dehydase_swvl"/>
</dbReference>
<dbReference type="EMBL" id="VIKS01000001">
    <property type="protein sequence ID" value="TQV89843.1"/>
    <property type="molecule type" value="Genomic_DNA"/>
</dbReference>
<dbReference type="PANTHER" id="PTHR43345">
    <property type="entry name" value="3-ISOPROPYLMALATE DEHYDRATASE SMALL SUBUNIT 2-RELATED-RELATED"/>
    <property type="match status" value="1"/>
</dbReference>
<evidence type="ECO:0000256" key="2">
    <source>
        <dbReference type="ARBA" id="ARBA00002695"/>
    </source>
</evidence>
<comment type="catalytic activity">
    <reaction evidence="1 10">
        <text>(2R,3S)-3-isopropylmalate = (2S)-2-isopropylmalate</text>
        <dbReference type="Rhea" id="RHEA:32287"/>
        <dbReference type="ChEBI" id="CHEBI:1178"/>
        <dbReference type="ChEBI" id="CHEBI:35121"/>
        <dbReference type="EC" id="4.2.1.33"/>
    </reaction>
</comment>
<dbReference type="NCBIfam" id="TIGR00171">
    <property type="entry name" value="leuD"/>
    <property type="match status" value="1"/>
</dbReference>
<dbReference type="GO" id="GO:0009316">
    <property type="term" value="C:3-isopropylmalate dehydratase complex"/>
    <property type="evidence" value="ECO:0007669"/>
    <property type="project" value="InterPro"/>
</dbReference>
<keyword evidence="8 10" id="KW-0456">Lyase</keyword>
<dbReference type="OrthoDB" id="9777465at2"/>
<dbReference type="Gene3D" id="3.20.19.10">
    <property type="entry name" value="Aconitase, domain 4"/>
    <property type="match status" value="1"/>
</dbReference>
<dbReference type="FunFam" id="3.20.19.10:FF:000003">
    <property type="entry name" value="3-isopropylmalate dehydratase small subunit"/>
    <property type="match status" value="1"/>
</dbReference>
<evidence type="ECO:0000313" key="12">
    <source>
        <dbReference type="EMBL" id="TQV89843.1"/>
    </source>
</evidence>
<evidence type="ECO:0000256" key="8">
    <source>
        <dbReference type="ARBA" id="ARBA00023239"/>
    </source>
</evidence>
<evidence type="ECO:0000256" key="10">
    <source>
        <dbReference type="HAMAP-Rule" id="MF_01031"/>
    </source>
</evidence>
<reference evidence="12 13" key="1">
    <citation type="submission" date="2019-07" db="EMBL/GenBank/DDBJ databases">
        <title>Draft genome for Aliikangiella sp. M105.</title>
        <authorList>
            <person name="Wang G."/>
        </authorList>
    </citation>
    <scope>NUCLEOTIDE SEQUENCE [LARGE SCALE GENOMIC DNA]</scope>
    <source>
        <strain evidence="12 13">M105</strain>
    </source>
</reference>
<keyword evidence="9 10" id="KW-0100">Branched-chain amino acid biosynthesis</keyword>
<comment type="caution">
    <text evidence="12">The sequence shown here is derived from an EMBL/GenBank/DDBJ whole genome shotgun (WGS) entry which is preliminary data.</text>
</comment>
<dbReference type="InterPro" id="IPR004431">
    <property type="entry name" value="3-IsopropMal_deHydase_ssu"/>
</dbReference>
<dbReference type="HAMAP" id="MF_01031">
    <property type="entry name" value="LeuD_type1"/>
    <property type="match status" value="1"/>
</dbReference>
<evidence type="ECO:0000256" key="9">
    <source>
        <dbReference type="ARBA" id="ARBA00023304"/>
    </source>
</evidence>
<keyword evidence="7 10" id="KW-0028">Amino-acid biosynthesis</keyword>
<protein>
    <recommendedName>
        <fullName evidence="10">3-isopropylmalate dehydratase small subunit</fullName>
        <ecNumber evidence="10">4.2.1.33</ecNumber>
    </recommendedName>
    <alternativeName>
        <fullName evidence="10">Alpha-IPM isomerase</fullName>
        <shortName evidence="10">IPMI</shortName>
    </alternativeName>
    <alternativeName>
        <fullName evidence="10">Isopropylmalate isomerase</fullName>
    </alternativeName>
</protein>
<dbReference type="InterPro" id="IPR000573">
    <property type="entry name" value="AconitaseA/IPMdHydase_ssu_swvl"/>
</dbReference>
<evidence type="ECO:0000313" key="13">
    <source>
        <dbReference type="Proteomes" id="UP000315439"/>
    </source>
</evidence>
<proteinExistence type="inferred from homology"/>
<keyword evidence="13" id="KW-1185">Reference proteome</keyword>
<dbReference type="SUPFAM" id="SSF52016">
    <property type="entry name" value="LeuD/IlvD-like"/>
    <property type="match status" value="1"/>
</dbReference>
<dbReference type="GO" id="GO:0009098">
    <property type="term" value="P:L-leucine biosynthetic process"/>
    <property type="evidence" value="ECO:0007669"/>
    <property type="project" value="UniProtKB-UniRule"/>
</dbReference>
<sequence length="193" mass="21711">MKAVKKISGTAAVIENENIDTDQIIPAEHLKITNKSGLGKHLFSNWRYTADEQENAEFVLNKKETRQSKILIAGDNFGCGSSREHAPWALVDFGIEVVISSSIADIFRNNSIKNGLLPIVIDTESHQFLLSQNATEISVDIEAQTIEAGGKVFQFEIEPFARYCFLNGMDQLDFLISHQDKITTFENQQTRYE</sequence>
<accession>A0A545UK71</accession>
<keyword evidence="6 10" id="KW-0432">Leucine biosynthesis</keyword>
<dbReference type="PANTHER" id="PTHR43345:SF5">
    <property type="entry name" value="3-ISOPROPYLMALATE DEHYDRATASE SMALL SUBUNIT"/>
    <property type="match status" value="1"/>
</dbReference>
<dbReference type="EC" id="4.2.1.33" evidence="10"/>
<dbReference type="Proteomes" id="UP000315439">
    <property type="component" value="Unassembled WGS sequence"/>
</dbReference>
<evidence type="ECO:0000256" key="7">
    <source>
        <dbReference type="ARBA" id="ARBA00022605"/>
    </source>
</evidence>
<evidence type="ECO:0000256" key="3">
    <source>
        <dbReference type="ARBA" id="ARBA00004729"/>
    </source>
</evidence>
<evidence type="ECO:0000256" key="4">
    <source>
        <dbReference type="ARBA" id="ARBA00009845"/>
    </source>
</evidence>